<dbReference type="Gene3D" id="3.90.105.10">
    <property type="entry name" value="Molybdopterin biosynthesis moea protein, domain 2"/>
    <property type="match status" value="1"/>
</dbReference>
<keyword evidence="4 7" id="KW-0500">Molybdenum</keyword>
<dbReference type="Pfam" id="PF00994">
    <property type="entry name" value="MoCF_biosynth"/>
    <property type="match status" value="1"/>
</dbReference>
<dbReference type="SUPFAM" id="SSF53218">
    <property type="entry name" value="Molybdenum cofactor biosynthesis proteins"/>
    <property type="match status" value="1"/>
</dbReference>
<dbReference type="SMART" id="SM00852">
    <property type="entry name" value="MoCF_biosynth"/>
    <property type="match status" value="1"/>
</dbReference>
<accession>A0ABT1HVG7</accession>
<evidence type="ECO:0000313" key="10">
    <source>
        <dbReference type="Proteomes" id="UP001205311"/>
    </source>
</evidence>
<organism evidence="9 10">
    <name type="scientific">Streptoalloteichus tenebrarius (strain ATCC 17920 / DSM 40477 / JCM 4838 / CBS 697.72 / NBRC 16177 / NCIMB 11028 / NRRL B-12390 / A12253. 1 / ISP 5477)</name>
    <name type="common">Streptomyces tenebrarius</name>
    <dbReference type="NCBI Taxonomy" id="1933"/>
    <lineage>
        <taxon>Bacteria</taxon>
        <taxon>Bacillati</taxon>
        <taxon>Actinomycetota</taxon>
        <taxon>Actinomycetes</taxon>
        <taxon>Pseudonocardiales</taxon>
        <taxon>Pseudonocardiaceae</taxon>
        <taxon>Streptoalloteichus</taxon>
    </lineage>
</organism>
<dbReference type="EMBL" id="JAMTCP010000017">
    <property type="protein sequence ID" value="MCP2259462.1"/>
    <property type="molecule type" value="Genomic_DNA"/>
</dbReference>
<evidence type="ECO:0000256" key="3">
    <source>
        <dbReference type="ARBA" id="ARBA00010763"/>
    </source>
</evidence>
<comment type="caution">
    <text evidence="9">The sequence shown here is derived from an EMBL/GenBank/DDBJ whole genome shotgun (WGS) entry which is preliminary data.</text>
</comment>
<keyword evidence="7" id="KW-0460">Magnesium</keyword>
<comment type="cofactor">
    <cofactor evidence="7">
        <name>Mg(2+)</name>
        <dbReference type="ChEBI" id="CHEBI:18420"/>
    </cofactor>
</comment>
<dbReference type="Pfam" id="PF03454">
    <property type="entry name" value="MoeA_C"/>
    <property type="match status" value="1"/>
</dbReference>
<name>A0ABT1HVG7_STRSD</name>
<keyword evidence="7" id="KW-0479">Metal-binding</keyword>
<evidence type="ECO:0000256" key="4">
    <source>
        <dbReference type="ARBA" id="ARBA00022505"/>
    </source>
</evidence>
<dbReference type="Gene3D" id="2.40.340.10">
    <property type="entry name" value="MoeA, C-terminal, domain IV"/>
    <property type="match status" value="1"/>
</dbReference>
<dbReference type="InterPro" id="IPR005111">
    <property type="entry name" value="MoeA_C_domain_IV"/>
</dbReference>
<dbReference type="InterPro" id="IPR038987">
    <property type="entry name" value="MoeA-like"/>
</dbReference>
<dbReference type="SUPFAM" id="SSF63882">
    <property type="entry name" value="MoeA N-terminal region -like"/>
    <property type="match status" value="1"/>
</dbReference>
<comment type="pathway">
    <text evidence="2 7">Cofactor biosynthesis; molybdopterin biosynthesis.</text>
</comment>
<dbReference type="Gene3D" id="2.170.190.11">
    <property type="entry name" value="Molybdopterin biosynthesis moea protein, domain 3"/>
    <property type="match status" value="1"/>
</dbReference>
<gene>
    <name evidence="9" type="ORF">LX15_003167</name>
</gene>
<dbReference type="Gene3D" id="3.40.980.10">
    <property type="entry name" value="MoaB/Mog-like domain"/>
    <property type="match status" value="1"/>
</dbReference>
<dbReference type="RefSeq" id="WP_253670358.1">
    <property type="nucleotide sequence ID" value="NZ_JAMTCP010000017.1"/>
</dbReference>
<reference evidence="9 10" key="1">
    <citation type="submission" date="2022-06" db="EMBL/GenBank/DDBJ databases">
        <title>Genomic Encyclopedia of Archaeal and Bacterial Type Strains, Phase II (KMG-II): from individual species to whole genera.</title>
        <authorList>
            <person name="Goeker M."/>
        </authorList>
    </citation>
    <scope>NUCLEOTIDE SEQUENCE [LARGE SCALE GENOMIC DNA]</scope>
    <source>
        <strain evidence="9 10">DSM 40477</strain>
    </source>
</reference>
<proteinExistence type="inferred from homology"/>
<dbReference type="Pfam" id="PF03453">
    <property type="entry name" value="MoeA_N"/>
    <property type="match status" value="1"/>
</dbReference>
<keyword evidence="10" id="KW-1185">Reference proteome</keyword>
<dbReference type="PANTHER" id="PTHR10192">
    <property type="entry name" value="MOLYBDOPTERIN BIOSYNTHESIS PROTEIN"/>
    <property type="match status" value="1"/>
</dbReference>
<dbReference type="SUPFAM" id="SSF63867">
    <property type="entry name" value="MoeA C-terminal domain-like"/>
    <property type="match status" value="1"/>
</dbReference>
<evidence type="ECO:0000256" key="7">
    <source>
        <dbReference type="RuleBase" id="RU365090"/>
    </source>
</evidence>
<evidence type="ECO:0000256" key="2">
    <source>
        <dbReference type="ARBA" id="ARBA00005046"/>
    </source>
</evidence>
<dbReference type="InterPro" id="IPR036688">
    <property type="entry name" value="MoeA_C_domain_IV_sf"/>
</dbReference>
<dbReference type="NCBIfam" id="TIGR00177">
    <property type="entry name" value="molyb_syn"/>
    <property type="match status" value="1"/>
</dbReference>
<dbReference type="NCBIfam" id="NF045515">
    <property type="entry name" value="Glp_gephyrin"/>
    <property type="match status" value="1"/>
</dbReference>
<dbReference type="InterPro" id="IPR001453">
    <property type="entry name" value="MoaB/Mog_dom"/>
</dbReference>
<dbReference type="EC" id="2.10.1.1" evidence="7"/>
<dbReference type="PANTHER" id="PTHR10192:SF5">
    <property type="entry name" value="GEPHYRIN"/>
    <property type="match status" value="1"/>
</dbReference>
<dbReference type="InterPro" id="IPR005110">
    <property type="entry name" value="MoeA_linker/N"/>
</dbReference>
<evidence type="ECO:0000256" key="6">
    <source>
        <dbReference type="ARBA" id="ARBA00047317"/>
    </source>
</evidence>
<protein>
    <recommendedName>
        <fullName evidence="7">Molybdopterin molybdenumtransferase</fullName>
        <ecNumber evidence="7">2.10.1.1</ecNumber>
    </recommendedName>
</protein>
<dbReference type="Proteomes" id="UP001205311">
    <property type="component" value="Unassembled WGS sequence"/>
</dbReference>
<keyword evidence="7" id="KW-0808">Transferase</keyword>
<evidence type="ECO:0000313" key="9">
    <source>
        <dbReference type="EMBL" id="MCP2259462.1"/>
    </source>
</evidence>
<evidence type="ECO:0000259" key="8">
    <source>
        <dbReference type="SMART" id="SM00852"/>
    </source>
</evidence>
<sequence length="409" mass="41933">MQRTQGPAVGVAEHRARVVGLVGATPVVRRPVADCLGLALAEDLVSPIPLPPFDNSAMDGYAVRAADVAAAAPDAPVALPVAEDVPAGRTDSPPLRPGTAHRIMTGAPVPPGADAVVPVEDTDRGTDVVRVVAPARLGAHVRRAGEDVRAGAVVLPAGTELGPAQLGLASAVGASALPVRRPPRVLVLSTGSELVEPGRPLRGGQIYESNGVMLASAVRQVGGEAELLRFVPDDVAAFHAALAPRVESVDLVLTSGGVSAGAYEVVKDALSGHGVEFYKVAVQPGGPQGLGRYPTASGGVPVVTLPGNPVSAMVSFEVFVRPALRTAMGFAEVERPRRTATLMESLRSPAERRQYRRGRYDAGAVTVAPVGGPGSHLLSALATANCLLEIPEEVTDLPAGSEVSVLLLR</sequence>
<evidence type="ECO:0000256" key="1">
    <source>
        <dbReference type="ARBA" id="ARBA00002901"/>
    </source>
</evidence>
<dbReference type="InterPro" id="IPR036425">
    <property type="entry name" value="MoaB/Mog-like_dom_sf"/>
</dbReference>
<keyword evidence="5 7" id="KW-0501">Molybdenum cofactor biosynthesis</keyword>
<dbReference type="InterPro" id="IPR036135">
    <property type="entry name" value="MoeA_linker/N_sf"/>
</dbReference>
<feature type="domain" description="MoaB/Mog" evidence="8">
    <location>
        <begin position="186"/>
        <end position="326"/>
    </location>
</feature>
<comment type="function">
    <text evidence="1 7">Catalyzes the insertion of molybdate into adenylated molybdopterin with the concomitant release of AMP.</text>
</comment>
<comment type="catalytic activity">
    <reaction evidence="6">
        <text>adenylyl-molybdopterin + molybdate = Mo-molybdopterin + AMP + H(+)</text>
        <dbReference type="Rhea" id="RHEA:35047"/>
        <dbReference type="ChEBI" id="CHEBI:15378"/>
        <dbReference type="ChEBI" id="CHEBI:36264"/>
        <dbReference type="ChEBI" id="CHEBI:62727"/>
        <dbReference type="ChEBI" id="CHEBI:71302"/>
        <dbReference type="ChEBI" id="CHEBI:456215"/>
        <dbReference type="EC" id="2.10.1.1"/>
    </reaction>
</comment>
<comment type="similarity">
    <text evidence="3 7">Belongs to the MoeA family.</text>
</comment>
<evidence type="ECO:0000256" key="5">
    <source>
        <dbReference type="ARBA" id="ARBA00023150"/>
    </source>
</evidence>
<dbReference type="CDD" id="cd00887">
    <property type="entry name" value="MoeA"/>
    <property type="match status" value="1"/>
</dbReference>